<accession>A0A0B6RXH4</accession>
<dbReference type="HOGENOM" id="CLU_1676083_0_0_4"/>
<name>A0A0B6RXH4_BURPL</name>
<dbReference type="KEGG" id="bgp:BGL_2c20080"/>
<protein>
    <submittedName>
        <fullName evidence="1">Uncharacterized protein</fullName>
    </submittedName>
</protein>
<dbReference type="PROSITE" id="PS51257">
    <property type="entry name" value="PROKAR_LIPOPROTEIN"/>
    <property type="match status" value="1"/>
</dbReference>
<evidence type="ECO:0000313" key="1">
    <source>
        <dbReference type="EMBL" id="AJK50072.1"/>
    </source>
</evidence>
<keyword evidence="2" id="KW-1185">Reference proteome</keyword>
<dbReference type="AlphaFoldDB" id="A0A0B6RXH4"/>
<dbReference type="RefSeq" id="WP_042628390.1">
    <property type="nucleotide sequence ID" value="NZ_CP002581.1"/>
</dbReference>
<dbReference type="Proteomes" id="UP000031838">
    <property type="component" value="Chromosome 2"/>
</dbReference>
<reference evidence="2" key="1">
    <citation type="submission" date="2011-03" db="EMBL/GenBank/DDBJ databases">
        <authorList>
            <person name="Voget S."/>
            <person name="Streit W.R."/>
            <person name="Jaeger K.E."/>
            <person name="Daniel R."/>
        </authorList>
    </citation>
    <scope>NUCLEOTIDE SEQUENCE [LARGE SCALE GENOMIC DNA]</scope>
    <source>
        <strain evidence="2">PG1</strain>
    </source>
</reference>
<proteinExistence type="predicted"/>
<organism evidence="1 2">
    <name type="scientific">Burkholderia plantarii</name>
    <dbReference type="NCBI Taxonomy" id="41899"/>
    <lineage>
        <taxon>Bacteria</taxon>
        <taxon>Pseudomonadati</taxon>
        <taxon>Pseudomonadota</taxon>
        <taxon>Betaproteobacteria</taxon>
        <taxon>Burkholderiales</taxon>
        <taxon>Burkholderiaceae</taxon>
        <taxon>Burkholderia</taxon>
    </lineage>
</organism>
<gene>
    <name evidence="1" type="ORF">BGL_2c20080</name>
</gene>
<dbReference type="EMBL" id="CP002581">
    <property type="protein sequence ID" value="AJK50072.1"/>
    <property type="molecule type" value="Genomic_DNA"/>
</dbReference>
<sequence>MTRPFRSLLPHGARPPARLAVLGACCLLAACSWLGFSKSAAVSQIKVVAEVNANQNAATQLDVVFVYDSNVTGLLPATGPDWFQKKDALTAGLATAIDVVSLQVPPATLATAKLPKRHGKAIGVYVYANYLTAAGQPKGNITPYKNVTIWLTPTTVTYQSQ</sequence>
<reference evidence="1 2" key="2">
    <citation type="journal article" date="2016" name="Appl. Microbiol. Biotechnol.">
        <title>Mutations improving production and secretion of extracellular lipase by Burkholderia glumae PG1.</title>
        <authorList>
            <person name="Knapp A."/>
            <person name="Voget S."/>
            <person name="Gao R."/>
            <person name="Zaburannyi N."/>
            <person name="Krysciak D."/>
            <person name="Breuer M."/>
            <person name="Hauer B."/>
            <person name="Streit W.R."/>
            <person name="Muller R."/>
            <person name="Daniel R."/>
            <person name="Jaeger K.E."/>
        </authorList>
    </citation>
    <scope>NUCLEOTIDE SEQUENCE [LARGE SCALE GENOMIC DNA]</scope>
    <source>
        <strain evidence="1 2">PG1</strain>
    </source>
</reference>
<evidence type="ECO:0000313" key="2">
    <source>
        <dbReference type="Proteomes" id="UP000031838"/>
    </source>
</evidence>